<sequence length="148" mass="16230">MATENHLSGAPLSANMPLYSARAVRLFSIFFSPIAGGALTARNLRDVGQPTAARKALWGSIIYLALLLWLTSYLPDSMGHSWLAVVVGYAGSAGLEWYFGQFVQHRNDFPAKSIRTPLVVCLLIFVIPLFVLVLFSAIIFGEMPWTAL</sequence>
<feature type="transmembrane region" description="Helical" evidence="1">
    <location>
        <begin position="119"/>
        <end position="140"/>
    </location>
</feature>
<name>A0A927BGG9_9BACT</name>
<dbReference type="AlphaFoldDB" id="A0A927BGG9"/>
<keyword evidence="1" id="KW-0812">Transmembrane</keyword>
<dbReference type="Proteomes" id="UP000612233">
    <property type="component" value="Unassembled WGS sequence"/>
</dbReference>
<evidence type="ECO:0000313" key="3">
    <source>
        <dbReference type="Proteomes" id="UP000612233"/>
    </source>
</evidence>
<dbReference type="EMBL" id="JACXAD010000027">
    <property type="protein sequence ID" value="MBD2770011.1"/>
    <property type="molecule type" value="Genomic_DNA"/>
</dbReference>
<gene>
    <name evidence="2" type="ORF">IC235_19155</name>
</gene>
<evidence type="ECO:0000256" key="1">
    <source>
        <dbReference type="SAM" id="Phobius"/>
    </source>
</evidence>
<reference evidence="2" key="1">
    <citation type="submission" date="2020-09" db="EMBL/GenBank/DDBJ databases">
        <authorList>
            <person name="Kim M.K."/>
        </authorList>
    </citation>
    <scope>NUCLEOTIDE SEQUENCE</scope>
    <source>
        <strain evidence="2">BT664</strain>
    </source>
</reference>
<organism evidence="2 3">
    <name type="scientific">Hymenobacter montanus</name>
    <dbReference type="NCBI Taxonomy" id="2771359"/>
    <lineage>
        <taxon>Bacteria</taxon>
        <taxon>Pseudomonadati</taxon>
        <taxon>Bacteroidota</taxon>
        <taxon>Cytophagia</taxon>
        <taxon>Cytophagales</taxon>
        <taxon>Hymenobacteraceae</taxon>
        <taxon>Hymenobacter</taxon>
    </lineage>
</organism>
<feature type="transmembrane region" description="Helical" evidence="1">
    <location>
        <begin position="56"/>
        <end position="74"/>
    </location>
</feature>
<keyword evidence="3" id="KW-1185">Reference proteome</keyword>
<dbReference type="RefSeq" id="WP_191006822.1">
    <property type="nucleotide sequence ID" value="NZ_JACXAD010000027.1"/>
</dbReference>
<keyword evidence="1" id="KW-1133">Transmembrane helix</keyword>
<proteinExistence type="predicted"/>
<comment type="caution">
    <text evidence="2">The sequence shown here is derived from an EMBL/GenBank/DDBJ whole genome shotgun (WGS) entry which is preliminary data.</text>
</comment>
<feature type="transmembrane region" description="Helical" evidence="1">
    <location>
        <begin position="80"/>
        <end position="99"/>
    </location>
</feature>
<protein>
    <submittedName>
        <fullName evidence="2">Uncharacterized protein</fullName>
    </submittedName>
</protein>
<evidence type="ECO:0000313" key="2">
    <source>
        <dbReference type="EMBL" id="MBD2770011.1"/>
    </source>
</evidence>
<accession>A0A927BGG9</accession>
<keyword evidence="1" id="KW-0472">Membrane</keyword>
<feature type="transmembrane region" description="Helical" evidence="1">
    <location>
        <begin position="23"/>
        <end position="44"/>
    </location>
</feature>